<feature type="transmembrane region" description="Helical" evidence="1">
    <location>
        <begin position="30"/>
        <end position="63"/>
    </location>
</feature>
<dbReference type="Proteomes" id="UP000287188">
    <property type="component" value="Unassembled WGS sequence"/>
</dbReference>
<dbReference type="EMBL" id="BIFS01000002">
    <property type="protein sequence ID" value="GCE22949.1"/>
    <property type="molecule type" value="Genomic_DNA"/>
</dbReference>
<proteinExistence type="predicted"/>
<feature type="transmembrane region" description="Helical" evidence="1">
    <location>
        <begin position="92"/>
        <end position="115"/>
    </location>
</feature>
<organism evidence="2 3">
    <name type="scientific">Dictyobacter kobayashii</name>
    <dbReference type="NCBI Taxonomy" id="2014872"/>
    <lineage>
        <taxon>Bacteria</taxon>
        <taxon>Bacillati</taxon>
        <taxon>Chloroflexota</taxon>
        <taxon>Ktedonobacteria</taxon>
        <taxon>Ktedonobacterales</taxon>
        <taxon>Dictyobacteraceae</taxon>
        <taxon>Dictyobacter</taxon>
    </lineage>
</organism>
<comment type="caution">
    <text evidence="2">The sequence shown here is derived from an EMBL/GenBank/DDBJ whole genome shotgun (WGS) entry which is preliminary data.</text>
</comment>
<evidence type="ECO:0000256" key="1">
    <source>
        <dbReference type="SAM" id="Phobius"/>
    </source>
</evidence>
<keyword evidence="1" id="KW-0812">Transmembrane</keyword>
<dbReference type="AlphaFoldDB" id="A0A402AV60"/>
<keyword evidence="3" id="KW-1185">Reference proteome</keyword>
<keyword evidence="1" id="KW-1133">Transmembrane helix</keyword>
<name>A0A402AV60_9CHLR</name>
<keyword evidence="1" id="KW-0472">Membrane</keyword>
<sequence length="228" mass="25263">MIDPEAILAQVNQKQIPSDWRVLHGRGSPIGAAILMGIFTLFFVGICEAIVVIAASFFGWFQIFQYSSATPEPTSPLPVSFDPTTSSDWMHMLWPAGLLLVLVPVALAVGVGLLARSRTERARNSLLILLPEGVVQCMDCSQPAKHSFKVLNYAEIVNLDLKVETTTSSYNEMTHSSSSHTSMWLNIHMRHGALERWNLNSLYAPPETTAQYIISGYAQYTALHPQYP</sequence>
<dbReference type="OrthoDB" id="159340at2"/>
<accession>A0A402AV60</accession>
<gene>
    <name evidence="2" type="ORF">KDK_67490</name>
</gene>
<evidence type="ECO:0000313" key="3">
    <source>
        <dbReference type="Proteomes" id="UP000287188"/>
    </source>
</evidence>
<reference evidence="3" key="1">
    <citation type="submission" date="2018-12" db="EMBL/GenBank/DDBJ databases">
        <title>Tengunoibacter tsumagoiensis gen. nov., sp. nov., Dictyobacter kobayashii sp. nov., D. alpinus sp. nov., and D. joshuensis sp. nov. and description of Dictyobacteraceae fam. nov. within the order Ktedonobacterales isolated from Tengu-no-mugimeshi.</title>
        <authorList>
            <person name="Wang C.M."/>
            <person name="Zheng Y."/>
            <person name="Sakai Y."/>
            <person name="Toyoda A."/>
            <person name="Minakuchi Y."/>
            <person name="Abe K."/>
            <person name="Yokota A."/>
            <person name="Yabe S."/>
        </authorList>
    </citation>
    <scope>NUCLEOTIDE SEQUENCE [LARGE SCALE GENOMIC DNA]</scope>
    <source>
        <strain evidence="3">Uno11</strain>
    </source>
</reference>
<dbReference type="RefSeq" id="WP_126556450.1">
    <property type="nucleotide sequence ID" value="NZ_BIFS01000002.1"/>
</dbReference>
<evidence type="ECO:0000313" key="2">
    <source>
        <dbReference type="EMBL" id="GCE22949.1"/>
    </source>
</evidence>
<protein>
    <submittedName>
        <fullName evidence="2">Uncharacterized protein</fullName>
    </submittedName>
</protein>